<dbReference type="SUPFAM" id="SSF48264">
    <property type="entry name" value="Cytochrome P450"/>
    <property type="match status" value="1"/>
</dbReference>
<dbReference type="InterPro" id="IPR036396">
    <property type="entry name" value="Cyt_P450_sf"/>
</dbReference>
<gene>
    <name evidence="3" type="ORF">FSP39_017089</name>
</gene>
<evidence type="ECO:0000256" key="1">
    <source>
        <dbReference type="ARBA" id="ARBA00010617"/>
    </source>
</evidence>
<dbReference type="InterPro" id="IPR002401">
    <property type="entry name" value="Cyt_P450_E_grp-I"/>
</dbReference>
<keyword evidence="4" id="KW-1185">Reference proteome</keyword>
<dbReference type="AlphaFoldDB" id="A0AA88XNU5"/>
<dbReference type="GO" id="GO:0020037">
    <property type="term" value="F:heme binding"/>
    <property type="evidence" value="ECO:0007669"/>
    <property type="project" value="InterPro"/>
</dbReference>
<dbReference type="Proteomes" id="UP001186944">
    <property type="component" value="Unassembled WGS sequence"/>
</dbReference>
<keyword evidence="2" id="KW-0472">Membrane</keyword>
<dbReference type="InterPro" id="IPR001128">
    <property type="entry name" value="Cyt_P450"/>
</dbReference>
<dbReference type="PANTHER" id="PTHR24291:SF201">
    <property type="entry name" value="CYTOCHROME P450, FAMILY 4, SUBFAMILY B, POLYPEPTIDE 7"/>
    <property type="match status" value="1"/>
</dbReference>
<dbReference type="EMBL" id="VSWD01000013">
    <property type="protein sequence ID" value="KAK3084660.1"/>
    <property type="molecule type" value="Genomic_DNA"/>
</dbReference>
<sequence>MTSDTRLLVVQIAVATLVAYVIWKLILTVIRYRKYCEISRKIVLLGDYHPIWGSLHLFSTVTEYFDVVKKFIDEQRPKTYQGWVLFLYPNITVCHPDTARILLKSSEPKTKYHAGGAYRMIMPWLGDGLLLSDGRKWERNRRMLTPAFHFDILRPYVKVYNEVTNIFLDNLSRDNKRDGNVEISNYVTLATLDTMLRCSLSYNGNIQQEGKSNPYVKAVIRLSTLVLYRSIRPWLYWDWAFYMTSTGREFTKLCHYVHDFADEIIRNRKDALRQDPSQLNKRRLDFLDILVTAKDENGEGLSDLDIRAEVDTFLFEGHDTTASAISWAIYSLAKYPEHQQSIYEEVHSVLQDRREVEWDDIPNFKKLSMFIKEVMRMHSTVPLISRWLTKPLVIDGVEIPAGFSIDISIHAINHHPDVWPDHMEFKPERFSEDAITKDRDPFSYVPFSAGSRFRLDLVEGHKYVEVPEVVMRSEFGIKVRLEERHKDT</sequence>
<evidence type="ECO:0000313" key="4">
    <source>
        <dbReference type="Proteomes" id="UP001186944"/>
    </source>
</evidence>
<dbReference type="GO" id="GO:0005506">
    <property type="term" value="F:iron ion binding"/>
    <property type="evidence" value="ECO:0007669"/>
    <property type="project" value="InterPro"/>
</dbReference>
<dbReference type="InterPro" id="IPR050196">
    <property type="entry name" value="Cytochrome_P450_Monoox"/>
</dbReference>
<dbReference type="PANTHER" id="PTHR24291">
    <property type="entry name" value="CYTOCHROME P450 FAMILY 4"/>
    <property type="match status" value="1"/>
</dbReference>
<dbReference type="Pfam" id="PF00067">
    <property type="entry name" value="p450"/>
    <property type="match status" value="1"/>
</dbReference>
<dbReference type="PRINTS" id="PR00385">
    <property type="entry name" value="P450"/>
</dbReference>
<evidence type="ECO:0000256" key="2">
    <source>
        <dbReference type="SAM" id="Phobius"/>
    </source>
</evidence>
<reference evidence="3" key="1">
    <citation type="submission" date="2019-08" db="EMBL/GenBank/DDBJ databases">
        <title>The improved chromosome-level genome for the pearl oyster Pinctada fucata martensii using PacBio sequencing and Hi-C.</title>
        <authorList>
            <person name="Zheng Z."/>
        </authorList>
    </citation>
    <scope>NUCLEOTIDE SEQUENCE</scope>
    <source>
        <strain evidence="3">ZZ-2019</strain>
        <tissue evidence="3">Adductor muscle</tissue>
    </source>
</reference>
<proteinExistence type="inferred from homology"/>
<keyword evidence="2" id="KW-0812">Transmembrane</keyword>
<organism evidence="3 4">
    <name type="scientific">Pinctada imbricata</name>
    <name type="common">Atlantic pearl-oyster</name>
    <name type="synonym">Pinctada martensii</name>
    <dbReference type="NCBI Taxonomy" id="66713"/>
    <lineage>
        <taxon>Eukaryota</taxon>
        <taxon>Metazoa</taxon>
        <taxon>Spiralia</taxon>
        <taxon>Lophotrochozoa</taxon>
        <taxon>Mollusca</taxon>
        <taxon>Bivalvia</taxon>
        <taxon>Autobranchia</taxon>
        <taxon>Pteriomorphia</taxon>
        <taxon>Pterioida</taxon>
        <taxon>Pterioidea</taxon>
        <taxon>Pteriidae</taxon>
        <taxon>Pinctada</taxon>
    </lineage>
</organism>
<keyword evidence="2" id="KW-1133">Transmembrane helix</keyword>
<dbReference type="GO" id="GO:0016705">
    <property type="term" value="F:oxidoreductase activity, acting on paired donors, with incorporation or reduction of molecular oxygen"/>
    <property type="evidence" value="ECO:0007669"/>
    <property type="project" value="InterPro"/>
</dbReference>
<dbReference type="PRINTS" id="PR00463">
    <property type="entry name" value="EP450I"/>
</dbReference>
<dbReference type="Gene3D" id="1.10.630.10">
    <property type="entry name" value="Cytochrome P450"/>
    <property type="match status" value="1"/>
</dbReference>
<name>A0AA88XNU5_PINIB</name>
<evidence type="ECO:0000313" key="3">
    <source>
        <dbReference type="EMBL" id="KAK3084660.1"/>
    </source>
</evidence>
<dbReference type="GO" id="GO:0004497">
    <property type="term" value="F:monooxygenase activity"/>
    <property type="evidence" value="ECO:0007669"/>
    <property type="project" value="InterPro"/>
</dbReference>
<feature type="transmembrane region" description="Helical" evidence="2">
    <location>
        <begin position="12"/>
        <end position="32"/>
    </location>
</feature>
<protein>
    <recommendedName>
        <fullName evidence="5">Cytochrome P450</fullName>
    </recommendedName>
</protein>
<comment type="caution">
    <text evidence="3">The sequence shown here is derived from an EMBL/GenBank/DDBJ whole genome shotgun (WGS) entry which is preliminary data.</text>
</comment>
<comment type="similarity">
    <text evidence="1">Belongs to the cytochrome P450 family.</text>
</comment>
<accession>A0AA88XNU5</accession>
<evidence type="ECO:0008006" key="5">
    <source>
        <dbReference type="Google" id="ProtNLM"/>
    </source>
</evidence>
<dbReference type="CDD" id="cd20659">
    <property type="entry name" value="CYP4B_4F-like"/>
    <property type="match status" value="1"/>
</dbReference>